<protein>
    <submittedName>
        <fullName evidence="1">Uncharacterized protein</fullName>
    </submittedName>
</protein>
<name>A0ACC0WMG7_9STRA</name>
<accession>A0ACC0WMG7</accession>
<evidence type="ECO:0000313" key="1">
    <source>
        <dbReference type="EMBL" id="KAI9919219.1"/>
    </source>
</evidence>
<dbReference type="Proteomes" id="UP001163321">
    <property type="component" value="Chromosome 12"/>
</dbReference>
<keyword evidence="2" id="KW-1185">Reference proteome</keyword>
<evidence type="ECO:0000313" key="2">
    <source>
        <dbReference type="Proteomes" id="UP001163321"/>
    </source>
</evidence>
<comment type="caution">
    <text evidence="1">The sequence shown here is derived from an EMBL/GenBank/DDBJ whole genome shotgun (WGS) entry which is preliminary data.</text>
</comment>
<dbReference type="EMBL" id="CM047591">
    <property type="protein sequence ID" value="KAI9919219.1"/>
    <property type="molecule type" value="Genomic_DNA"/>
</dbReference>
<organism evidence="1 2">
    <name type="scientific">Peronosclerospora sorghi</name>
    <dbReference type="NCBI Taxonomy" id="230839"/>
    <lineage>
        <taxon>Eukaryota</taxon>
        <taxon>Sar</taxon>
        <taxon>Stramenopiles</taxon>
        <taxon>Oomycota</taxon>
        <taxon>Peronosporomycetes</taxon>
        <taxon>Peronosporales</taxon>
        <taxon>Peronosporaceae</taxon>
        <taxon>Peronosclerospora</taxon>
    </lineage>
</organism>
<reference evidence="1 2" key="1">
    <citation type="journal article" date="2022" name="bioRxiv">
        <title>The genome of the oomycete Peronosclerospora sorghi, a cosmopolitan pathogen of maize and sorghum, is inflated with dispersed pseudogenes.</title>
        <authorList>
            <person name="Fletcher K."/>
            <person name="Martin F."/>
            <person name="Isakeit T."/>
            <person name="Cavanaugh K."/>
            <person name="Magill C."/>
            <person name="Michelmore R."/>
        </authorList>
    </citation>
    <scope>NUCLEOTIDE SEQUENCE [LARGE SCALE GENOMIC DNA]</scope>
    <source>
        <strain evidence="1">P6</strain>
    </source>
</reference>
<gene>
    <name evidence="1" type="ORF">PsorP6_012142</name>
</gene>
<sequence length="111" mass="12837">MWSIVTDRFHNQFTHTLLNSKKEAREQVERLAVHIKLNVNPRLISSSCFRLLSLVPEVQNDVEVMKPVLEELEVMRLSTTLGLMPSVRLRDFFEMGMLEASDLDDDFTLSS</sequence>
<proteinExistence type="predicted"/>